<dbReference type="SUPFAM" id="SSF52218">
    <property type="entry name" value="Flavoproteins"/>
    <property type="match status" value="1"/>
</dbReference>
<dbReference type="InterPro" id="IPR003680">
    <property type="entry name" value="Flavodoxin_fold"/>
</dbReference>
<dbReference type="Gene3D" id="3.40.50.360">
    <property type="match status" value="1"/>
</dbReference>
<evidence type="ECO:0000256" key="3">
    <source>
        <dbReference type="SAM" id="MobiDB-lite"/>
    </source>
</evidence>
<dbReference type="PANTHER" id="PTHR10204:SF34">
    <property type="entry name" value="NAD(P)H DEHYDROGENASE [QUINONE] 1 ISOFORM 1"/>
    <property type="match status" value="1"/>
</dbReference>
<dbReference type="Proteomes" id="UP001229244">
    <property type="component" value="Unassembled WGS sequence"/>
</dbReference>
<evidence type="ECO:0000259" key="4">
    <source>
        <dbReference type="Pfam" id="PF02525"/>
    </source>
</evidence>
<evidence type="ECO:0000313" key="6">
    <source>
        <dbReference type="Proteomes" id="UP001229244"/>
    </source>
</evidence>
<keyword evidence="2 5" id="KW-0560">Oxidoreductase</keyword>
<reference evidence="5" key="1">
    <citation type="submission" date="2023-07" db="EMBL/GenBank/DDBJ databases">
        <title>Genomic Encyclopedia of Type Strains, Phase IV (KMG-IV): sequencing the most valuable type-strain genomes for metagenomic binning, comparative biology and taxonomic classification.</title>
        <authorList>
            <person name="Goeker M."/>
        </authorList>
    </citation>
    <scope>NUCLEOTIDE SEQUENCE</scope>
    <source>
        <strain evidence="5">DSM 21202</strain>
    </source>
</reference>
<proteinExistence type="inferred from homology"/>
<feature type="domain" description="Flavodoxin-like fold" evidence="4">
    <location>
        <begin position="1"/>
        <end position="201"/>
    </location>
</feature>
<dbReference type="GO" id="GO:0005829">
    <property type="term" value="C:cytosol"/>
    <property type="evidence" value="ECO:0007669"/>
    <property type="project" value="TreeGrafter"/>
</dbReference>
<dbReference type="EC" id="1.6.5.2" evidence="5"/>
<keyword evidence="6" id="KW-1185">Reference proteome</keyword>
<evidence type="ECO:0000256" key="2">
    <source>
        <dbReference type="ARBA" id="ARBA00023002"/>
    </source>
</evidence>
<name>A0AAE4ASB2_9HYPH</name>
<dbReference type="Pfam" id="PF02525">
    <property type="entry name" value="Flavodoxin_2"/>
    <property type="match status" value="1"/>
</dbReference>
<evidence type="ECO:0000313" key="5">
    <source>
        <dbReference type="EMBL" id="MDQ0315058.1"/>
    </source>
</evidence>
<dbReference type="AlphaFoldDB" id="A0AAE4ASB2"/>
<feature type="region of interest" description="Disordered" evidence="3">
    <location>
        <begin position="228"/>
        <end position="252"/>
    </location>
</feature>
<gene>
    <name evidence="5" type="ORF">J2S73_001495</name>
</gene>
<evidence type="ECO:0000256" key="1">
    <source>
        <dbReference type="ARBA" id="ARBA00006252"/>
    </source>
</evidence>
<feature type="compositionally biased region" description="Polar residues" evidence="3">
    <location>
        <begin position="241"/>
        <end position="252"/>
    </location>
</feature>
<accession>A0AAE4ASB2</accession>
<dbReference type="InterPro" id="IPR051545">
    <property type="entry name" value="NAD(P)H_dehydrogenase_qn"/>
</dbReference>
<dbReference type="GO" id="GO:0003955">
    <property type="term" value="F:NAD(P)H dehydrogenase (quinone) activity"/>
    <property type="evidence" value="ECO:0007669"/>
    <property type="project" value="UniProtKB-EC"/>
</dbReference>
<dbReference type="EMBL" id="JAUSUL010000001">
    <property type="protein sequence ID" value="MDQ0315058.1"/>
    <property type="molecule type" value="Genomic_DNA"/>
</dbReference>
<dbReference type="PANTHER" id="PTHR10204">
    <property type="entry name" value="NAD P H OXIDOREDUCTASE-RELATED"/>
    <property type="match status" value="1"/>
</dbReference>
<protein>
    <submittedName>
        <fullName evidence="5">NAD(P)H dehydrogenase (Quinone)</fullName>
        <ecNumber evidence="5">1.6.5.2</ecNumber>
    </submittedName>
</protein>
<dbReference type="RefSeq" id="WP_306884852.1">
    <property type="nucleotide sequence ID" value="NZ_JAUSUL010000001.1"/>
</dbReference>
<dbReference type="InterPro" id="IPR029039">
    <property type="entry name" value="Flavoprotein-like_sf"/>
</dbReference>
<comment type="caution">
    <text evidence="5">The sequence shown here is derived from an EMBL/GenBank/DDBJ whole genome shotgun (WGS) entry which is preliminary data.</text>
</comment>
<sequence length="252" mass="28370">MTVLFVYCHPEPRSFNAALVEVGAEMFRSRGDTVEISDLYAEGFDPVEKRENYAQPVDADVFAPLAEQRNAFKTETLCPEISREIARLERADLVIFQFPIWWHSVPAMLKGWFDRVFVSGGLYTSRMRYDQGYFRGKRALCSVTSGAPEPSFVTGGRGGSLDEILWSTQFSLHYMGFTVLRPHASFGIQGHGYSYASADEFSRQLEQSKTAFAERLAGLDGEEPLRFPGWDDWDDAGRPLSDTSNSKRATTC</sequence>
<comment type="similarity">
    <text evidence="1">Belongs to the NAD(P)H dehydrogenase (quinone) family.</text>
</comment>
<organism evidence="5 6">
    <name type="scientific">Amorphus orientalis</name>
    <dbReference type="NCBI Taxonomy" id="649198"/>
    <lineage>
        <taxon>Bacteria</taxon>
        <taxon>Pseudomonadati</taxon>
        <taxon>Pseudomonadota</taxon>
        <taxon>Alphaproteobacteria</taxon>
        <taxon>Hyphomicrobiales</taxon>
        <taxon>Amorphaceae</taxon>
        <taxon>Amorphus</taxon>
    </lineage>
</organism>